<dbReference type="Proteomes" id="UP001221757">
    <property type="component" value="Unassembled WGS sequence"/>
</dbReference>
<evidence type="ECO:0000313" key="2">
    <source>
        <dbReference type="EMBL" id="KAJ7656571.1"/>
    </source>
</evidence>
<feature type="compositionally biased region" description="Basic and acidic residues" evidence="1">
    <location>
        <begin position="269"/>
        <end position="279"/>
    </location>
</feature>
<gene>
    <name evidence="2" type="ORF">B0H17DRAFT_1337966</name>
</gene>
<accession>A0AAD7CPE2</accession>
<name>A0AAD7CPE2_MYCRO</name>
<proteinExistence type="predicted"/>
<sequence>MLLLRRYWPSRVFQRGRGACPHQRYSRTHIRPGLLCQNTACLGDVCLGLNLGTGDERAATHPPPTIRGTATSHRRLVHTCSYLATMFPPKFAALVTVALVSAAAARPVVTSGMGDTAVDSDATTGRFACGWQSDFPVLAAVAPIQDLETSNPAAGHPGMKVRLLTMRTAPSTRVGGAKTRRPPSAPVGAIPTAAPSGANLLPKMQSVPNLQCYQRGSSSRLQVTEDSTDEKRNGVGSGGTGAPAVEDRGEAVQKRSGVGTGGTGAPAVEGRREAVEKRTGVGGGGTGAQAPPRSIHAIEWGTSLASGGSGAPVSWAVNGVEAEGTGKPPSPRSIYVQRVGS</sequence>
<feature type="region of interest" description="Disordered" evidence="1">
    <location>
        <begin position="320"/>
        <end position="341"/>
    </location>
</feature>
<feature type="region of interest" description="Disordered" evidence="1">
    <location>
        <begin position="216"/>
        <end position="292"/>
    </location>
</feature>
<organism evidence="2 3">
    <name type="scientific">Mycena rosella</name>
    <name type="common">Pink bonnet</name>
    <name type="synonym">Agaricus rosellus</name>
    <dbReference type="NCBI Taxonomy" id="1033263"/>
    <lineage>
        <taxon>Eukaryota</taxon>
        <taxon>Fungi</taxon>
        <taxon>Dikarya</taxon>
        <taxon>Basidiomycota</taxon>
        <taxon>Agaricomycotina</taxon>
        <taxon>Agaricomycetes</taxon>
        <taxon>Agaricomycetidae</taxon>
        <taxon>Agaricales</taxon>
        <taxon>Marasmiineae</taxon>
        <taxon>Mycenaceae</taxon>
        <taxon>Mycena</taxon>
    </lineage>
</organism>
<feature type="compositionally biased region" description="Polar residues" evidence="1">
    <location>
        <begin position="216"/>
        <end position="225"/>
    </location>
</feature>
<protein>
    <submittedName>
        <fullName evidence="2">Uncharacterized protein</fullName>
    </submittedName>
</protein>
<dbReference type="EMBL" id="JARKIE010000300">
    <property type="protein sequence ID" value="KAJ7656571.1"/>
    <property type="molecule type" value="Genomic_DNA"/>
</dbReference>
<keyword evidence="3" id="KW-1185">Reference proteome</keyword>
<evidence type="ECO:0000256" key="1">
    <source>
        <dbReference type="SAM" id="MobiDB-lite"/>
    </source>
</evidence>
<feature type="non-terminal residue" evidence="2">
    <location>
        <position position="1"/>
    </location>
</feature>
<reference evidence="2" key="1">
    <citation type="submission" date="2023-03" db="EMBL/GenBank/DDBJ databases">
        <title>Massive genome expansion in bonnet fungi (Mycena s.s.) driven by repeated elements and novel gene families across ecological guilds.</title>
        <authorList>
            <consortium name="Lawrence Berkeley National Laboratory"/>
            <person name="Harder C.B."/>
            <person name="Miyauchi S."/>
            <person name="Viragh M."/>
            <person name="Kuo A."/>
            <person name="Thoen E."/>
            <person name="Andreopoulos B."/>
            <person name="Lu D."/>
            <person name="Skrede I."/>
            <person name="Drula E."/>
            <person name="Henrissat B."/>
            <person name="Morin E."/>
            <person name="Kohler A."/>
            <person name="Barry K."/>
            <person name="LaButti K."/>
            <person name="Morin E."/>
            <person name="Salamov A."/>
            <person name="Lipzen A."/>
            <person name="Mereny Z."/>
            <person name="Hegedus B."/>
            <person name="Baldrian P."/>
            <person name="Stursova M."/>
            <person name="Weitz H."/>
            <person name="Taylor A."/>
            <person name="Grigoriev I.V."/>
            <person name="Nagy L.G."/>
            <person name="Martin F."/>
            <person name="Kauserud H."/>
        </authorList>
    </citation>
    <scope>NUCLEOTIDE SEQUENCE</scope>
    <source>
        <strain evidence="2">CBHHK067</strain>
    </source>
</reference>
<dbReference type="AlphaFoldDB" id="A0AAD7CPE2"/>
<comment type="caution">
    <text evidence="2">The sequence shown here is derived from an EMBL/GenBank/DDBJ whole genome shotgun (WGS) entry which is preliminary data.</text>
</comment>
<evidence type="ECO:0000313" key="3">
    <source>
        <dbReference type="Proteomes" id="UP001221757"/>
    </source>
</evidence>
<feature type="region of interest" description="Disordered" evidence="1">
    <location>
        <begin position="171"/>
        <end position="193"/>
    </location>
</feature>